<name>A0A1H6FYW6_THEAL</name>
<dbReference type="NCBIfam" id="NF005547">
    <property type="entry name" value="PRK07208.1-3"/>
    <property type="match status" value="1"/>
</dbReference>
<dbReference type="AlphaFoldDB" id="A0A1H6FYW6"/>
<dbReference type="InterPro" id="IPR036188">
    <property type="entry name" value="FAD/NAD-bd_sf"/>
</dbReference>
<dbReference type="PANTHER" id="PTHR21197:SF0">
    <property type="entry name" value="UDP-GALACTOPYRANOSE MUTASE"/>
    <property type="match status" value="1"/>
</dbReference>
<evidence type="ECO:0000256" key="1">
    <source>
        <dbReference type="SAM" id="MobiDB-lite"/>
    </source>
</evidence>
<proteinExistence type="predicted"/>
<accession>A0A1H6FYW6</accession>
<dbReference type="Gene3D" id="3.50.50.60">
    <property type="entry name" value="FAD/NAD(P)-binding domain"/>
    <property type="match status" value="1"/>
</dbReference>
<gene>
    <name evidence="3" type="ORF">SAMN02745716_1874</name>
</gene>
<dbReference type="InterPro" id="IPR002937">
    <property type="entry name" value="Amino_oxidase"/>
</dbReference>
<dbReference type="PANTHER" id="PTHR21197">
    <property type="entry name" value="UDP-GALACTOPYRANOSE MUTASE"/>
    <property type="match status" value="1"/>
</dbReference>
<evidence type="ECO:0000313" key="4">
    <source>
        <dbReference type="Proteomes" id="UP000222056"/>
    </source>
</evidence>
<protein>
    <submittedName>
        <fullName evidence="3">Protoporphyrinogen oxidase</fullName>
    </submittedName>
</protein>
<dbReference type="GO" id="GO:0050660">
    <property type="term" value="F:flavin adenine dinucleotide binding"/>
    <property type="evidence" value="ECO:0007669"/>
    <property type="project" value="TreeGrafter"/>
</dbReference>
<dbReference type="Pfam" id="PF01593">
    <property type="entry name" value="Amino_oxidase"/>
    <property type="match status" value="1"/>
</dbReference>
<dbReference type="SUPFAM" id="SSF51905">
    <property type="entry name" value="FAD/NAD(P)-binding domain"/>
    <property type="match status" value="1"/>
</dbReference>
<organism evidence="3 4">
    <name type="scientific">Thermoleophilum album</name>
    <dbReference type="NCBI Taxonomy" id="29539"/>
    <lineage>
        <taxon>Bacteria</taxon>
        <taxon>Bacillati</taxon>
        <taxon>Actinomycetota</taxon>
        <taxon>Thermoleophilia</taxon>
        <taxon>Thermoleophilales</taxon>
        <taxon>Thermoleophilaceae</taxon>
        <taxon>Thermoleophilum</taxon>
    </lineage>
</organism>
<reference evidence="4" key="1">
    <citation type="submission" date="2016-10" db="EMBL/GenBank/DDBJ databases">
        <authorList>
            <person name="Varghese N."/>
            <person name="Submissions S."/>
        </authorList>
    </citation>
    <scope>NUCLEOTIDE SEQUENCE [LARGE SCALE GENOMIC DNA]</scope>
    <source>
        <strain evidence="4">ATCC 35263</strain>
    </source>
</reference>
<dbReference type="NCBIfam" id="NF005548">
    <property type="entry name" value="PRK07208.1-4"/>
    <property type="match status" value="1"/>
</dbReference>
<feature type="compositionally biased region" description="Basic and acidic residues" evidence="1">
    <location>
        <begin position="521"/>
        <end position="532"/>
    </location>
</feature>
<dbReference type="Proteomes" id="UP000222056">
    <property type="component" value="Unassembled WGS sequence"/>
</dbReference>
<sequence length="532" mass="60459">MANENMPTGNDDARGRHVPAPKPKKELVKLPPPANLAHPEMLEKPTLVLGAGPAGLTAGYLLAKQSLPVVVLEAEDQVGGIAKTVVRDGYRFDLGGHRFFTKVREVDELWHEIMREEFLLRPRMSRIYWRDGRGRTKFLDYPLRGPDVIRKLGPVDLTKALLSYLWATIKPKGKEETFEQWVSNRFGRWLFNQFFKSYTEKVWGVSTSEIRSEWAAQRIKGLSFFSAAKSAFFGNKGNKVKSLISEFHYPRYGPGQMWETMTDDIEKLGGKVLLNHKVTKIELKGNRVVRIHAGGEVFEPSQVISSLPLRNLVGIVDPPAPGEVRAAAKGLRYRDFLTVALVLDGEDLFPDNWIYIHDPHVKVGRIQNYRSWSPWMVPDPTKACVGLEYFCFAGDELWSMDDDDLVQMAMGELEQLGLATRDKLQFGFVVRVPKAYPMYDQDYAERVATIRAWLEGIENLVQVGRNGLHRYNNSDHSMLTAMRAVENLVQGTDHDIWAVNAESVYHEEQSQDEEQPYIRAPETEAMKEPLAS</sequence>
<evidence type="ECO:0000259" key="2">
    <source>
        <dbReference type="Pfam" id="PF01593"/>
    </source>
</evidence>
<dbReference type="RefSeq" id="WP_218138367.1">
    <property type="nucleotide sequence ID" value="NZ_FNWJ01000002.1"/>
</dbReference>
<dbReference type="GO" id="GO:0008767">
    <property type="term" value="F:UDP-galactopyranose mutase activity"/>
    <property type="evidence" value="ECO:0007669"/>
    <property type="project" value="TreeGrafter"/>
</dbReference>
<dbReference type="EMBL" id="FNWJ01000002">
    <property type="protein sequence ID" value="SEH15203.1"/>
    <property type="molecule type" value="Genomic_DNA"/>
</dbReference>
<feature type="domain" description="Amine oxidase" evidence="2">
    <location>
        <begin position="54"/>
        <end position="418"/>
    </location>
</feature>
<feature type="region of interest" description="Disordered" evidence="1">
    <location>
        <begin position="504"/>
        <end position="532"/>
    </location>
</feature>
<dbReference type="STRING" id="29539.SAMN02745716_1874"/>
<dbReference type="GO" id="GO:0005829">
    <property type="term" value="C:cytosol"/>
    <property type="evidence" value="ECO:0007669"/>
    <property type="project" value="TreeGrafter"/>
</dbReference>
<evidence type="ECO:0000313" key="3">
    <source>
        <dbReference type="EMBL" id="SEH15203.1"/>
    </source>
</evidence>
<dbReference type="NCBIfam" id="NF005545">
    <property type="entry name" value="PRK07208.1-1"/>
    <property type="match status" value="1"/>
</dbReference>
<keyword evidence="4" id="KW-1185">Reference proteome</keyword>
<feature type="region of interest" description="Disordered" evidence="1">
    <location>
        <begin position="1"/>
        <end position="36"/>
    </location>
</feature>
<dbReference type="GO" id="GO:0016491">
    <property type="term" value="F:oxidoreductase activity"/>
    <property type="evidence" value="ECO:0007669"/>
    <property type="project" value="InterPro"/>
</dbReference>